<accession>A0A6B0YM89</accession>
<protein>
    <submittedName>
        <fullName evidence="2">Phosphotransferase family protein</fullName>
    </submittedName>
</protein>
<gene>
    <name evidence="2" type="ORF">F4Y42_01815</name>
</gene>
<reference evidence="2" key="1">
    <citation type="submission" date="2019-09" db="EMBL/GenBank/DDBJ databases">
        <title>Characterisation of the sponge microbiome using genome-centric metagenomics.</title>
        <authorList>
            <person name="Engelberts J.P."/>
            <person name="Robbins S.J."/>
            <person name="De Goeij J.M."/>
            <person name="Aranda M."/>
            <person name="Bell S.C."/>
            <person name="Webster N.S."/>
        </authorList>
    </citation>
    <scope>NUCLEOTIDE SEQUENCE</scope>
    <source>
        <strain evidence="2">SB0664_bin_27</strain>
    </source>
</reference>
<dbReference type="InterPro" id="IPR002575">
    <property type="entry name" value="Aminoglycoside_PTrfase"/>
</dbReference>
<dbReference type="AlphaFoldDB" id="A0A6B0YM89"/>
<dbReference type="SUPFAM" id="SSF56112">
    <property type="entry name" value="Protein kinase-like (PK-like)"/>
    <property type="match status" value="1"/>
</dbReference>
<dbReference type="InterPro" id="IPR041726">
    <property type="entry name" value="ACAD10_11_N"/>
</dbReference>
<dbReference type="CDD" id="cd05154">
    <property type="entry name" value="ACAD10_11_N-like"/>
    <property type="match status" value="1"/>
</dbReference>
<dbReference type="GO" id="GO:0016740">
    <property type="term" value="F:transferase activity"/>
    <property type="evidence" value="ECO:0007669"/>
    <property type="project" value="UniProtKB-KW"/>
</dbReference>
<name>A0A6B0YM89_9CHLR</name>
<proteinExistence type="predicted"/>
<evidence type="ECO:0000313" key="2">
    <source>
        <dbReference type="EMBL" id="MXY92164.1"/>
    </source>
</evidence>
<comment type="caution">
    <text evidence="2">The sequence shown here is derived from an EMBL/GenBank/DDBJ whole genome shotgun (WGS) entry which is preliminary data.</text>
</comment>
<organism evidence="2">
    <name type="scientific">Caldilineaceae bacterium SB0664_bin_27</name>
    <dbReference type="NCBI Taxonomy" id="2605260"/>
    <lineage>
        <taxon>Bacteria</taxon>
        <taxon>Bacillati</taxon>
        <taxon>Chloroflexota</taxon>
        <taxon>Caldilineae</taxon>
        <taxon>Caldilineales</taxon>
        <taxon>Caldilineaceae</taxon>
    </lineage>
</organism>
<dbReference type="Gene3D" id="3.90.1200.10">
    <property type="match status" value="1"/>
</dbReference>
<feature type="domain" description="Aminoglycoside phosphotransferase" evidence="1">
    <location>
        <begin position="39"/>
        <end position="264"/>
    </location>
</feature>
<dbReference type="Pfam" id="PF01636">
    <property type="entry name" value="APH"/>
    <property type="match status" value="1"/>
</dbReference>
<dbReference type="PANTHER" id="PTHR47829">
    <property type="entry name" value="HYDROLASE, PUTATIVE (AFU_ORTHOLOGUE AFUA_1G12880)-RELATED"/>
    <property type="match status" value="1"/>
</dbReference>
<evidence type="ECO:0000259" key="1">
    <source>
        <dbReference type="Pfam" id="PF01636"/>
    </source>
</evidence>
<dbReference type="InterPro" id="IPR052898">
    <property type="entry name" value="ACAD10-like"/>
</dbReference>
<dbReference type="PANTHER" id="PTHR47829:SF1">
    <property type="entry name" value="HAD FAMILY PHOSPHATASE"/>
    <property type="match status" value="1"/>
</dbReference>
<keyword evidence="2" id="KW-0808">Transferase</keyword>
<dbReference type="InterPro" id="IPR011009">
    <property type="entry name" value="Kinase-like_dom_sf"/>
</dbReference>
<dbReference type="EMBL" id="VXRG01000021">
    <property type="protein sequence ID" value="MXY92164.1"/>
    <property type="molecule type" value="Genomic_DNA"/>
</dbReference>
<dbReference type="Gene3D" id="3.30.200.20">
    <property type="entry name" value="Phosphorylase Kinase, domain 1"/>
    <property type="match status" value="1"/>
</dbReference>
<sequence>MTSPQPSDTISVRADERFDERAVQAFLRGKLPGTENPMTVRQFGGGAANLTYLLDYGSNEYVLRRPPLGPVAPSAHDMARESKVLLRLWKSFPLAPRAYLFSDDESIVGAPFFVMERRQGIVVRNTVPAVYDAWNDAPARMSIALVEALSELHAVDYESIGLGDLGRPSGFIRRQIEGWWRRWQAAKLEDLPAMDAVYDWLRSNEPPESAHSLVHNDYKLDNVMLASEDPGRIAAVFDWDMCTLGDPLSDVGALLAWWCLPDDPPHFRTMAMMPLDDRFLRREELIAHYAQHSGRDLSAIHFYHSLSLFRVTVIIAQIYVRYVRGQTQDKRFAAFGPRIPAAAQAALEVAQRH</sequence>